<evidence type="ECO:0000313" key="2">
    <source>
        <dbReference type="Proteomes" id="UP001596157"/>
    </source>
</evidence>
<dbReference type="EMBL" id="JBHSKF010000005">
    <property type="protein sequence ID" value="MFC5288237.1"/>
    <property type="molecule type" value="Genomic_DNA"/>
</dbReference>
<gene>
    <name evidence="1" type="ORF">ACFPM7_14345</name>
</gene>
<evidence type="ECO:0000313" key="1">
    <source>
        <dbReference type="EMBL" id="MFC5288237.1"/>
    </source>
</evidence>
<organism evidence="1 2">
    <name type="scientific">Actinokineospora guangxiensis</name>
    <dbReference type="NCBI Taxonomy" id="1490288"/>
    <lineage>
        <taxon>Bacteria</taxon>
        <taxon>Bacillati</taxon>
        <taxon>Actinomycetota</taxon>
        <taxon>Actinomycetes</taxon>
        <taxon>Pseudonocardiales</taxon>
        <taxon>Pseudonocardiaceae</taxon>
        <taxon>Actinokineospora</taxon>
    </lineage>
</organism>
<comment type="caution">
    <text evidence="1">The sequence shown here is derived from an EMBL/GenBank/DDBJ whole genome shotgun (WGS) entry which is preliminary data.</text>
</comment>
<reference evidence="2" key="1">
    <citation type="journal article" date="2019" name="Int. J. Syst. Evol. Microbiol.">
        <title>The Global Catalogue of Microorganisms (GCM) 10K type strain sequencing project: providing services to taxonomists for standard genome sequencing and annotation.</title>
        <authorList>
            <consortium name="The Broad Institute Genomics Platform"/>
            <consortium name="The Broad Institute Genome Sequencing Center for Infectious Disease"/>
            <person name="Wu L."/>
            <person name="Ma J."/>
        </authorList>
    </citation>
    <scope>NUCLEOTIDE SEQUENCE [LARGE SCALE GENOMIC DNA]</scope>
    <source>
        <strain evidence="2">CCUG 59778</strain>
    </source>
</reference>
<dbReference type="Proteomes" id="UP001596157">
    <property type="component" value="Unassembled WGS sequence"/>
</dbReference>
<sequence>MSTPDLPRTALADVIFHRVHFPVQRPADRPLVGTRLAVALDRALVDLAAPGAGAELAAGLAWTAALGETCLLARAVADVRAGVDALRDGDLGGAAKALESARADLPTP</sequence>
<protein>
    <recommendedName>
        <fullName evidence="3">Excreted virulence factor EspC (Type VII ESX diderm)</fullName>
    </recommendedName>
</protein>
<keyword evidence="2" id="KW-1185">Reference proteome</keyword>
<name>A0ABW0ELF8_9PSEU</name>
<dbReference type="RefSeq" id="WP_378247972.1">
    <property type="nucleotide sequence ID" value="NZ_JBHSKF010000005.1"/>
</dbReference>
<proteinExistence type="predicted"/>
<accession>A0ABW0ELF8</accession>
<evidence type="ECO:0008006" key="3">
    <source>
        <dbReference type="Google" id="ProtNLM"/>
    </source>
</evidence>